<gene>
    <name evidence="2" type="ORF">EGD98_08230</name>
</gene>
<dbReference type="InterPro" id="IPR055690">
    <property type="entry name" value="DUF7266"/>
</dbReference>
<dbReference type="AlphaFoldDB" id="A0A8J8C8Y9"/>
<dbReference type="EMBL" id="RKLQ01000001">
    <property type="protein sequence ID" value="MBX0303659.1"/>
    <property type="molecule type" value="Genomic_DNA"/>
</dbReference>
<proteinExistence type="predicted"/>
<sequence>MIRSDSRAVSITLNYTIAIGITTLLTTGLIIGAGGLLESQQERVARQQADEIGADVLSQADRLDRIHESTASSETTVQLEYPSRLVGSTYTISFQQRAGRFDAFSWTLRIKSQALTGDAIYPVPKSISVAESSARGTSPEMSKCQNGTIKFGGC</sequence>
<keyword evidence="1" id="KW-1133">Transmembrane helix</keyword>
<accession>A0A8J8C8Y9</accession>
<comment type="caution">
    <text evidence="2">The sequence shown here is derived from an EMBL/GenBank/DDBJ whole genome shotgun (WGS) entry which is preliminary data.</text>
</comment>
<keyword evidence="1" id="KW-0472">Membrane</keyword>
<evidence type="ECO:0000313" key="2">
    <source>
        <dbReference type="EMBL" id="MBX0303659.1"/>
    </source>
</evidence>
<dbReference type="RefSeq" id="WP_220587854.1">
    <property type="nucleotide sequence ID" value="NZ_RKLQ01000001.1"/>
</dbReference>
<evidence type="ECO:0000313" key="3">
    <source>
        <dbReference type="Proteomes" id="UP000783863"/>
    </source>
</evidence>
<keyword evidence="3" id="KW-1185">Reference proteome</keyword>
<dbReference type="Proteomes" id="UP000783863">
    <property type="component" value="Unassembled WGS sequence"/>
</dbReference>
<reference evidence="2" key="1">
    <citation type="submission" date="2021-06" db="EMBL/GenBank/DDBJ databases">
        <title>Halomicroarcula sp. F24A a new haloarchaeum isolated from saline soil.</title>
        <authorList>
            <person name="Duran-Viseras A."/>
            <person name="Sanchez-Porro C."/>
            <person name="Ventosa A."/>
        </authorList>
    </citation>
    <scope>NUCLEOTIDE SEQUENCE</scope>
    <source>
        <strain evidence="2">F24A</strain>
    </source>
</reference>
<name>A0A8J8C8Y9_9EURY</name>
<feature type="transmembrane region" description="Helical" evidence="1">
    <location>
        <begin position="12"/>
        <end position="37"/>
    </location>
</feature>
<organism evidence="2 3">
    <name type="scientific">Haloarcula salinisoli</name>
    <dbReference type="NCBI Taxonomy" id="2487746"/>
    <lineage>
        <taxon>Archaea</taxon>
        <taxon>Methanobacteriati</taxon>
        <taxon>Methanobacteriota</taxon>
        <taxon>Stenosarchaea group</taxon>
        <taxon>Halobacteria</taxon>
        <taxon>Halobacteriales</taxon>
        <taxon>Haloarculaceae</taxon>
        <taxon>Haloarcula</taxon>
    </lineage>
</organism>
<evidence type="ECO:0000256" key="1">
    <source>
        <dbReference type="SAM" id="Phobius"/>
    </source>
</evidence>
<keyword evidence="1" id="KW-0812">Transmembrane</keyword>
<dbReference type="Pfam" id="PF23928">
    <property type="entry name" value="DUF7266"/>
    <property type="match status" value="1"/>
</dbReference>
<protein>
    <submittedName>
        <fullName evidence="2">Uncharacterized protein</fullName>
    </submittedName>
</protein>